<comment type="catalytic activity">
    <reaction evidence="8 9">
        <text>a di-trans,poly-cis-dolichal + NADP(+) = a di-trans,poly-cis-polyprenal + NADPH + H(+)</text>
        <dbReference type="Rhea" id="RHEA:80727"/>
        <dbReference type="Rhea" id="RHEA-COMP:19536"/>
        <dbReference type="Rhea" id="RHEA-COMP:19537"/>
        <dbReference type="ChEBI" id="CHEBI:15378"/>
        <dbReference type="ChEBI" id="CHEBI:57783"/>
        <dbReference type="ChEBI" id="CHEBI:58349"/>
        <dbReference type="ChEBI" id="CHEBI:231623"/>
        <dbReference type="ChEBI" id="CHEBI:231637"/>
        <dbReference type="EC" id="1.3.1.94"/>
    </reaction>
    <physiologicalReaction direction="right-to-left" evidence="8 9">
        <dbReference type="Rhea" id="RHEA:80729"/>
    </physiologicalReaction>
</comment>
<organism evidence="11 12">
    <name type="scientific">Acanthoscelides obtectus</name>
    <name type="common">Bean weevil</name>
    <name type="synonym">Bruchus obtectus</name>
    <dbReference type="NCBI Taxonomy" id="200917"/>
    <lineage>
        <taxon>Eukaryota</taxon>
        <taxon>Metazoa</taxon>
        <taxon>Ecdysozoa</taxon>
        <taxon>Arthropoda</taxon>
        <taxon>Hexapoda</taxon>
        <taxon>Insecta</taxon>
        <taxon>Pterygota</taxon>
        <taxon>Neoptera</taxon>
        <taxon>Endopterygota</taxon>
        <taxon>Coleoptera</taxon>
        <taxon>Polyphaga</taxon>
        <taxon>Cucujiformia</taxon>
        <taxon>Chrysomeloidea</taxon>
        <taxon>Chrysomelidae</taxon>
        <taxon>Bruchinae</taxon>
        <taxon>Bruchini</taxon>
        <taxon>Acanthoscelides</taxon>
    </lineage>
</organism>
<reference evidence="11" key="1">
    <citation type="submission" date="2022-03" db="EMBL/GenBank/DDBJ databases">
        <authorList>
            <person name="Sayadi A."/>
        </authorList>
    </citation>
    <scope>NUCLEOTIDE SEQUENCE</scope>
</reference>
<evidence type="ECO:0000313" key="11">
    <source>
        <dbReference type="EMBL" id="CAH1970471.1"/>
    </source>
</evidence>
<feature type="transmembrane region" description="Helical" evidence="9">
    <location>
        <begin position="185"/>
        <end position="204"/>
    </location>
</feature>
<evidence type="ECO:0000313" key="12">
    <source>
        <dbReference type="Proteomes" id="UP001152888"/>
    </source>
</evidence>
<feature type="transmembrane region" description="Helical" evidence="9">
    <location>
        <begin position="148"/>
        <end position="173"/>
    </location>
</feature>
<comment type="subcellular location">
    <subcellularLocation>
        <location evidence="1">Endomembrane system</location>
        <topology evidence="1">Multi-pass membrane protein</topology>
    </subcellularLocation>
    <subcellularLocation>
        <location evidence="9">Endoplasmic reticulum membrane</location>
    </subcellularLocation>
</comment>
<evidence type="ECO:0000256" key="2">
    <source>
        <dbReference type="ARBA" id="ARBA00012522"/>
    </source>
</evidence>
<evidence type="ECO:0000259" key="10">
    <source>
        <dbReference type="Pfam" id="PF02544"/>
    </source>
</evidence>
<proteinExistence type="inferred from homology"/>
<dbReference type="GO" id="GO:0102389">
    <property type="term" value="F:polyprenol reductase activity"/>
    <property type="evidence" value="ECO:0007669"/>
    <property type="project" value="UniProtKB-UniRule"/>
</dbReference>
<evidence type="ECO:0000256" key="4">
    <source>
        <dbReference type="ARBA" id="ARBA00022989"/>
    </source>
</evidence>
<keyword evidence="3 9" id="KW-0812">Transmembrane</keyword>
<dbReference type="GO" id="GO:0006488">
    <property type="term" value="P:dolichol-linked oligosaccharide biosynthetic process"/>
    <property type="evidence" value="ECO:0007669"/>
    <property type="project" value="UniProtKB-UniRule"/>
</dbReference>
<dbReference type="OrthoDB" id="5788137at2759"/>
<keyword evidence="9" id="KW-0256">Endoplasmic reticulum</keyword>
<accession>A0A9P0KBD5</accession>
<comment type="pathway">
    <text evidence="9">Protein modification; protein glycosylation.</text>
</comment>
<sequence>MNMNFVLLYYAAMSWTMIMYSSLVNFFEDYLPRILVEAFKYGKCACNEKTKLVSKIEVPKAWFKHFYVIAVIVFSYIFYATTWVYVVGGDVAEWFSNFLNICCGQGRVAHTPAAKVYLATVLLTLQVFRRFYDTHFVSVFGKNSFMNLLHYIAGVFHYPGAAIAIVCEAPIFAKTAQNVSAELRLSDITLFDVCVAVTFMWAWWHQHCTSKILANLRKDKKGKVVSHSHCLPHGDWFKYLSAPHQNAEILMYTCLTVLLWYNITWFFVFAWVLINQVETILLSHWWYQKTFKDFPSQRKALVPYLY</sequence>
<evidence type="ECO:0000256" key="9">
    <source>
        <dbReference type="RuleBase" id="RU367081"/>
    </source>
</evidence>
<evidence type="ECO:0000256" key="7">
    <source>
        <dbReference type="ARBA" id="ARBA00047186"/>
    </source>
</evidence>
<dbReference type="InterPro" id="IPR039698">
    <property type="entry name" value="Dfg10/SRD5A3"/>
</dbReference>
<keyword evidence="9" id="KW-0560">Oxidoreductase</keyword>
<dbReference type="GO" id="GO:0003865">
    <property type="term" value="F:3-oxo-5-alpha-steroid 4-dehydrogenase activity"/>
    <property type="evidence" value="ECO:0007669"/>
    <property type="project" value="TreeGrafter"/>
</dbReference>
<dbReference type="PANTHER" id="PTHR14624">
    <property type="entry name" value="DFG10 PROTEIN"/>
    <property type="match status" value="1"/>
</dbReference>
<dbReference type="GO" id="GO:0005789">
    <property type="term" value="C:endoplasmic reticulum membrane"/>
    <property type="evidence" value="ECO:0007669"/>
    <property type="project" value="UniProtKB-SubCell"/>
</dbReference>
<evidence type="ECO:0000256" key="1">
    <source>
        <dbReference type="ARBA" id="ARBA00004127"/>
    </source>
</evidence>
<dbReference type="PROSITE" id="PS50244">
    <property type="entry name" value="S5A_REDUCTASE"/>
    <property type="match status" value="1"/>
</dbReference>
<evidence type="ECO:0000256" key="6">
    <source>
        <dbReference type="ARBA" id="ARBA00046320"/>
    </source>
</evidence>
<dbReference type="InterPro" id="IPR001104">
    <property type="entry name" value="3-oxo-5_a-steroid_4-DH_C"/>
</dbReference>
<keyword evidence="5 9" id="KW-0472">Membrane</keyword>
<feature type="transmembrane region" description="Helical" evidence="9">
    <location>
        <begin position="249"/>
        <end position="274"/>
    </location>
</feature>
<dbReference type="GO" id="GO:0160198">
    <property type="term" value="F:polyprenal reductase activity"/>
    <property type="evidence" value="ECO:0007669"/>
    <property type="project" value="UniProtKB-EC"/>
</dbReference>
<dbReference type="EMBL" id="CAKOFQ010006775">
    <property type="protein sequence ID" value="CAH1970471.1"/>
    <property type="molecule type" value="Genomic_DNA"/>
</dbReference>
<protein>
    <recommendedName>
        <fullName evidence="7 9">Polyprenal reductase</fullName>
        <ecNumber evidence="2 9">1.3.1.94</ecNumber>
    </recommendedName>
</protein>
<feature type="transmembrane region" description="Helical" evidence="9">
    <location>
        <begin position="66"/>
        <end position="86"/>
    </location>
</feature>
<name>A0A9P0KBD5_ACAOB</name>
<comment type="similarity">
    <text evidence="6 9">Belongs to the steroid 5-alpha reductase family. Polyprenal reductase subfamily.</text>
</comment>
<evidence type="ECO:0000256" key="8">
    <source>
        <dbReference type="ARBA" id="ARBA00049427"/>
    </source>
</evidence>
<evidence type="ECO:0000256" key="5">
    <source>
        <dbReference type="ARBA" id="ARBA00023136"/>
    </source>
</evidence>
<comment type="caution">
    <text evidence="11">The sequence shown here is derived from an EMBL/GenBank/DDBJ whole genome shotgun (WGS) entry which is preliminary data.</text>
</comment>
<dbReference type="EC" id="1.3.1.94" evidence="2 9"/>
<dbReference type="GO" id="GO:0016095">
    <property type="term" value="P:polyprenol catabolic process"/>
    <property type="evidence" value="ECO:0007669"/>
    <property type="project" value="UniProtKB-UniRule"/>
</dbReference>
<dbReference type="PANTHER" id="PTHR14624:SF0">
    <property type="entry name" value="POLYPRENOL REDUCTASE"/>
    <property type="match status" value="1"/>
</dbReference>
<keyword evidence="9" id="KW-0521">NADP</keyword>
<comment type="function">
    <text evidence="9">Plays a key role in early steps of protein N-linked glycosylation by being involved in the conversion of polyprenol into dolichol. Acts as a polyprenal reductase that mediates the reduction of polyprenal into dolichal in a NADP-dependent mechanism. Dolichols are required for the synthesis of dolichol-linked monosaccharides and the oligosaccharide precursor used for N-glycosylation.</text>
</comment>
<keyword evidence="12" id="KW-1185">Reference proteome</keyword>
<evidence type="ECO:0000256" key="3">
    <source>
        <dbReference type="ARBA" id="ARBA00022692"/>
    </source>
</evidence>
<dbReference type="Proteomes" id="UP001152888">
    <property type="component" value="Unassembled WGS sequence"/>
</dbReference>
<feature type="domain" description="3-oxo-5-alpha-steroid 4-dehydrogenase C-terminal" evidence="10">
    <location>
        <begin position="194"/>
        <end position="306"/>
    </location>
</feature>
<dbReference type="AlphaFoldDB" id="A0A9P0KBD5"/>
<keyword evidence="4 9" id="KW-1133">Transmembrane helix</keyword>
<dbReference type="Pfam" id="PF02544">
    <property type="entry name" value="Steroid_dh"/>
    <property type="match status" value="1"/>
</dbReference>
<gene>
    <name evidence="11" type="ORF">ACAOBT_LOCUS8937</name>
</gene>
<feature type="transmembrane region" description="Helical" evidence="9">
    <location>
        <begin position="6"/>
        <end position="27"/>
    </location>
</feature>